<gene>
    <name evidence="7" type="ORF">BA177_02035</name>
</gene>
<proteinExistence type="predicted"/>
<dbReference type="Pfam" id="PF00440">
    <property type="entry name" value="TetR_N"/>
    <property type="match status" value="1"/>
</dbReference>
<dbReference type="OrthoDB" id="7618612at2"/>
<keyword evidence="4" id="KW-0804">Transcription</keyword>
<dbReference type="InterPro" id="IPR039538">
    <property type="entry name" value="BetI_C"/>
</dbReference>
<evidence type="ECO:0000256" key="3">
    <source>
        <dbReference type="ARBA" id="ARBA00023125"/>
    </source>
</evidence>
<organism evidence="7 8">
    <name type="scientific">Woeseia oceani</name>
    <dbReference type="NCBI Taxonomy" id="1548547"/>
    <lineage>
        <taxon>Bacteria</taxon>
        <taxon>Pseudomonadati</taxon>
        <taxon>Pseudomonadota</taxon>
        <taxon>Gammaproteobacteria</taxon>
        <taxon>Woeseiales</taxon>
        <taxon>Woeseiaceae</taxon>
        <taxon>Woeseia</taxon>
    </lineage>
</organism>
<dbReference type="SUPFAM" id="SSF48498">
    <property type="entry name" value="Tetracyclin repressor-like, C-terminal domain"/>
    <property type="match status" value="1"/>
</dbReference>
<dbReference type="AlphaFoldDB" id="A0A193LCP0"/>
<keyword evidence="1" id="KW-0678">Repressor</keyword>
<sequence>MSAVAEKKISRTEKREIRRQQLIDATLQCISQNGIGGTKLSDVAKVAGLSQGIVNLHFASKDNLLRETLNYLADDYRQQFERVLAQSAAEPAAKLLALMEMDFAPTVCEPRKLAVWFAFWGEVQAMPTYQKICEERDRHYSTVVRGLCNEIIKDGGYKGIQATTVAAALSAMTEGLWLSRLINPKNFSREGAMDAVYSYLRAIFPDHYE</sequence>
<evidence type="ECO:0000259" key="6">
    <source>
        <dbReference type="PROSITE" id="PS50977"/>
    </source>
</evidence>
<dbReference type="KEGG" id="woc:BA177_02035"/>
<dbReference type="NCBIfam" id="NF001978">
    <property type="entry name" value="PRK00767.1"/>
    <property type="match status" value="1"/>
</dbReference>
<evidence type="ECO:0000313" key="8">
    <source>
        <dbReference type="Proteomes" id="UP000092695"/>
    </source>
</evidence>
<evidence type="ECO:0000256" key="5">
    <source>
        <dbReference type="PROSITE-ProRule" id="PRU00335"/>
    </source>
</evidence>
<feature type="domain" description="HTH tetR-type" evidence="6">
    <location>
        <begin position="16"/>
        <end position="76"/>
    </location>
</feature>
<dbReference type="PROSITE" id="PS50977">
    <property type="entry name" value="HTH_TETR_2"/>
    <property type="match status" value="1"/>
</dbReference>
<evidence type="ECO:0000313" key="7">
    <source>
        <dbReference type="EMBL" id="ANO50159.1"/>
    </source>
</evidence>
<dbReference type="GO" id="GO:0000976">
    <property type="term" value="F:transcription cis-regulatory region binding"/>
    <property type="evidence" value="ECO:0007669"/>
    <property type="project" value="TreeGrafter"/>
</dbReference>
<dbReference type="PANTHER" id="PTHR30055">
    <property type="entry name" value="HTH-TYPE TRANSCRIPTIONAL REGULATOR RUTR"/>
    <property type="match status" value="1"/>
</dbReference>
<dbReference type="PANTHER" id="PTHR30055:SF228">
    <property type="entry name" value="TRANSCRIPTIONAL REGULATOR-RELATED"/>
    <property type="match status" value="1"/>
</dbReference>
<feature type="DNA-binding region" description="H-T-H motif" evidence="5">
    <location>
        <begin position="39"/>
        <end position="58"/>
    </location>
</feature>
<keyword evidence="8" id="KW-1185">Reference proteome</keyword>
<dbReference type="InterPro" id="IPR050109">
    <property type="entry name" value="HTH-type_TetR-like_transc_reg"/>
</dbReference>
<dbReference type="SUPFAM" id="SSF46689">
    <property type="entry name" value="Homeodomain-like"/>
    <property type="match status" value="1"/>
</dbReference>
<dbReference type="Gene3D" id="1.10.357.10">
    <property type="entry name" value="Tetracycline Repressor, domain 2"/>
    <property type="match status" value="1"/>
</dbReference>
<dbReference type="InterPro" id="IPR036271">
    <property type="entry name" value="Tet_transcr_reg_TetR-rel_C_sf"/>
</dbReference>
<evidence type="ECO:0000256" key="1">
    <source>
        <dbReference type="ARBA" id="ARBA00022491"/>
    </source>
</evidence>
<dbReference type="Pfam" id="PF13977">
    <property type="entry name" value="TetR_C_6"/>
    <property type="match status" value="1"/>
</dbReference>
<dbReference type="InterPro" id="IPR001647">
    <property type="entry name" value="HTH_TetR"/>
</dbReference>
<accession>A0A193LCP0</accession>
<name>A0A193LCP0_9GAMM</name>
<evidence type="ECO:0000256" key="4">
    <source>
        <dbReference type="ARBA" id="ARBA00023163"/>
    </source>
</evidence>
<dbReference type="STRING" id="1548547.BA177_02035"/>
<dbReference type="RefSeq" id="WP_068612291.1">
    <property type="nucleotide sequence ID" value="NZ_CP016268.1"/>
</dbReference>
<dbReference type="GO" id="GO:0003700">
    <property type="term" value="F:DNA-binding transcription factor activity"/>
    <property type="evidence" value="ECO:0007669"/>
    <property type="project" value="TreeGrafter"/>
</dbReference>
<evidence type="ECO:0000256" key="2">
    <source>
        <dbReference type="ARBA" id="ARBA00023015"/>
    </source>
</evidence>
<dbReference type="Proteomes" id="UP000092695">
    <property type="component" value="Chromosome"/>
</dbReference>
<keyword evidence="2" id="KW-0805">Transcription regulation</keyword>
<dbReference type="EMBL" id="CP016268">
    <property type="protein sequence ID" value="ANO50159.1"/>
    <property type="molecule type" value="Genomic_DNA"/>
</dbReference>
<reference evidence="7 8" key="1">
    <citation type="submission" date="2016-06" db="EMBL/GenBank/DDBJ databases">
        <title>Complete genome sequence of a deep-branching marine Gamma Proteobacterium Woeseia oceani type strain XK5.</title>
        <authorList>
            <person name="Mu D."/>
            <person name="Du Z."/>
        </authorList>
    </citation>
    <scope>NUCLEOTIDE SEQUENCE [LARGE SCALE GENOMIC DNA]</scope>
    <source>
        <strain evidence="7 8">XK5</strain>
    </source>
</reference>
<dbReference type="PRINTS" id="PR00455">
    <property type="entry name" value="HTHTETR"/>
</dbReference>
<keyword evidence="3 5" id="KW-0238">DNA-binding</keyword>
<protein>
    <recommendedName>
        <fullName evidence="6">HTH tetR-type domain-containing protein</fullName>
    </recommendedName>
</protein>
<dbReference type="InterPro" id="IPR009057">
    <property type="entry name" value="Homeodomain-like_sf"/>
</dbReference>